<gene>
    <name evidence="2" type="ORF">OKA04_23305</name>
</gene>
<feature type="region of interest" description="Disordered" evidence="1">
    <location>
        <begin position="45"/>
        <end position="69"/>
    </location>
</feature>
<dbReference type="RefSeq" id="WP_264503641.1">
    <property type="nucleotide sequence ID" value="NZ_JAPDDS010000021.1"/>
</dbReference>
<proteinExistence type="predicted"/>
<dbReference type="EMBL" id="JAPDDS010000021">
    <property type="protein sequence ID" value="MCW1887684.1"/>
    <property type="molecule type" value="Genomic_DNA"/>
</dbReference>
<protein>
    <submittedName>
        <fullName evidence="2">Uncharacterized protein</fullName>
    </submittedName>
</protein>
<evidence type="ECO:0000313" key="3">
    <source>
        <dbReference type="Proteomes" id="UP001207930"/>
    </source>
</evidence>
<accession>A0ABT3FWJ1</accession>
<reference evidence="2 3" key="1">
    <citation type="submission" date="2022-10" db="EMBL/GenBank/DDBJ databases">
        <title>Luteolibacter flavescens strain MCCC 1K03193, whole genome shotgun sequencing project.</title>
        <authorList>
            <person name="Zhao G."/>
            <person name="Shen L."/>
        </authorList>
    </citation>
    <scope>NUCLEOTIDE SEQUENCE [LARGE SCALE GENOMIC DNA]</scope>
    <source>
        <strain evidence="2 3">MCCC 1K03193</strain>
    </source>
</reference>
<name>A0ABT3FWJ1_9BACT</name>
<evidence type="ECO:0000313" key="2">
    <source>
        <dbReference type="EMBL" id="MCW1887684.1"/>
    </source>
</evidence>
<feature type="compositionally biased region" description="Basic and acidic residues" evidence="1">
    <location>
        <begin position="45"/>
        <end position="55"/>
    </location>
</feature>
<sequence length="69" mass="8242">MNPNQGPQPQCRKRRHQRTVGKQERNEHFTDVDRACDRWLRDRDETYRPAGERKQAVPGKPYQPLSHFA</sequence>
<comment type="caution">
    <text evidence="2">The sequence shown here is derived from an EMBL/GenBank/DDBJ whole genome shotgun (WGS) entry which is preliminary data.</text>
</comment>
<keyword evidence="3" id="KW-1185">Reference proteome</keyword>
<dbReference type="Proteomes" id="UP001207930">
    <property type="component" value="Unassembled WGS sequence"/>
</dbReference>
<evidence type="ECO:0000256" key="1">
    <source>
        <dbReference type="SAM" id="MobiDB-lite"/>
    </source>
</evidence>
<organism evidence="2 3">
    <name type="scientific">Luteolibacter flavescens</name>
    <dbReference type="NCBI Taxonomy" id="1859460"/>
    <lineage>
        <taxon>Bacteria</taxon>
        <taxon>Pseudomonadati</taxon>
        <taxon>Verrucomicrobiota</taxon>
        <taxon>Verrucomicrobiia</taxon>
        <taxon>Verrucomicrobiales</taxon>
        <taxon>Verrucomicrobiaceae</taxon>
        <taxon>Luteolibacter</taxon>
    </lineage>
</organism>
<feature type="region of interest" description="Disordered" evidence="1">
    <location>
        <begin position="1"/>
        <end position="29"/>
    </location>
</feature>